<proteinExistence type="predicted"/>
<dbReference type="InterPro" id="IPR029070">
    <property type="entry name" value="Chitinase_insertion_sf"/>
</dbReference>
<dbReference type="RefSeq" id="WP_210510554.1">
    <property type="nucleotide sequence ID" value="NZ_JAFIDN010000002.1"/>
</dbReference>
<evidence type="ECO:0000313" key="4">
    <source>
        <dbReference type="Proteomes" id="UP000673975"/>
    </source>
</evidence>
<feature type="chain" id="PRO_5035236764" description="GH18 domain-containing protein" evidence="1">
    <location>
        <begin position="24"/>
        <end position="355"/>
    </location>
</feature>
<dbReference type="InterPro" id="IPR001223">
    <property type="entry name" value="Glyco_hydro18_cat"/>
</dbReference>
<dbReference type="Gene3D" id="3.20.20.80">
    <property type="entry name" value="Glycosidases"/>
    <property type="match status" value="1"/>
</dbReference>
<dbReference type="AlphaFoldDB" id="A0A8J7RJ97"/>
<dbReference type="PROSITE" id="PS51910">
    <property type="entry name" value="GH18_2"/>
    <property type="match status" value="1"/>
</dbReference>
<dbReference type="SUPFAM" id="SSF51445">
    <property type="entry name" value="(Trans)glycosidases"/>
    <property type="match status" value="1"/>
</dbReference>
<feature type="domain" description="GH18" evidence="2">
    <location>
        <begin position="1"/>
        <end position="355"/>
    </location>
</feature>
<dbReference type="Proteomes" id="UP000673975">
    <property type="component" value="Unassembled WGS sequence"/>
</dbReference>
<dbReference type="GO" id="GO:0008061">
    <property type="term" value="F:chitin binding"/>
    <property type="evidence" value="ECO:0007669"/>
    <property type="project" value="InterPro"/>
</dbReference>
<comment type="caution">
    <text evidence="3">The sequence shown here is derived from an EMBL/GenBank/DDBJ whole genome shotgun (WGS) entry which is preliminary data.</text>
</comment>
<gene>
    <name evidence="3" type="ORF">NATSA_03845</name>
</gene>
<feature type="signal peptide" evidence="1">
    <location>
        <begin position="1"/>
        <end position="23"/>
    </location>
</feature>
<protein>
    <recommendedName>
        <fullName evidence="2">GH18 domain-containing protein</fullName>
    </recommendedName>
</protein>
<accession>A0A8J7RJ97</accession>
<dbReference type="InterPro" id="IPR011583">
    <property type="entry name" value="Chitinase_II/V-like_cat"/>
</dbReference>
<evidence type="ECO:0000256" key="1">
    <source>
        <dbReference type="SAM" id="SignalP"/>
    </source>
</evidence>
<reference evidence="3" key="1">
    <citation type="submission" date="2021-02" db="EMBL/GenBank/DDBJ databases">
        <title>Natronogracilivirga saccharolytica gen. nov. sp. nov. a new anaerobic, haloalkiliphilic carbohydrate-fermenting bacterium from soda lake and proposing of Cyclonatronumiaceae fam. nov. in the phylum Balneolaeota.</title>
        <authorList>
            <person name="Zhilina T.N."/>
            <person name="Sorokin D.Y."/>
            <person name="Zavarzina D.G."/>
            <person name="Toshchakov S.V."/>
            <person name="Kublanov I.V."/>
        </authorList>
    </citation>
    <scope>NUCLEOTIDE SEQUENCE</scope>
    <source>
        <strain evidence="3">Z-1702</strain>
    </source>
</reference>
<keyword evidence="4" id="KW-1185">Reference proteome</keyword>
<keyword evidence="1" id="KW-0732">Signal</keyword>
<dbReference type="PANTHER" id="PTHR46066:SF2">
    <property type="entry name" value="CHITINASE DOMAIN-CONTAINING PROTEIN 1"/>
    <property type="match status" value="1"/>
</dbReference>
<dbReference type="Pfam" id="PF00704">
    <property type="entry name" value="Glyco_hydro_18"/>
    <property type="match status" value="1"/>
</dbReference>
<dbReference type="Gene3D" id="3.10.50.10">
    <property type="match status" value="1"/>
</dbReference>
<evidence type="ECO:0000259" key="2">
    <source>
        <dbReference type="PROSITE" id="PS51910"/>
    </source>
</evidence>
<sequence>MVPLRGIFVLLMITAITAGNAKAQEFEFQFAYRPMAFEVLKKHVDKVDLVAPEPFIIDNRGVIHGEPDPRLMDLAREHNLKVMPQVKNLDASAGLFSQAWVNEMLNDPQAVDRAIASMLELCRKYDLYGIQIDLEAVHIDDRDALTDFYRKTAEALHAEGYKISIAVVHRFEKTGGVNSYTRWMMEDWRGGYDLKALGEISDFVKVMSYAQHTRRTTPGPSQGLPWLTEVMDYMLEYIPAEKLSMGLNMRSYHYHTAADPDRYHINARSWSRSLSLDEVESLMDQYDGMPLTWDDRQKVLFGYIERGGTLEWFFVDNDPRSLEARLDLARDRGIRMLNMWVFGDEDPAFWEMISN</sequence>
<dbReference type="EMBL" id="JAFIDN010000002">
    <property type="protein sequence ID" value="MBP3191790.1"/>
    <property type="molecule type" value="Genomic_DNA"/>
</dbReference>
<dbReference type="GO" id="GO:0005975">
    <property type="term" value="P:carbohydrate metabolic process"/>
    <property type="evidence" value="ECO:0007669"/>
    <property type="project" value="InterPro"/>
</dbReference>
<dbReference type="InterPro" id="IPR017853">
    <property type="entry name" value="GH"/>
</dbReference>
<name>A0A8J7RJ97_9BACT</name>
<evidence type="ECO:0000313" key="3">
    <source>
        <dbReference type="EMBL" id="MBP3191790.1"/>
    </source>
</evidence>
<dbReference type="PANTHER" id="PTHR46066">
    <property type="entry name" value="CHITINASE DOMAIN-CONTAINING PROTEIN 1 FAMILY MEMBER"/>
    <property type="match status" value="1"/>
</dbReference>
<organism evidence="3 4">
    <name type="scientific">Natronogracilivirga saccharolytica</name>
    <dbReference type="NCBI Taxonomy" id="2812953"/>
    <lineage>
        <taxon>Bacteria</taxon>
        <taxon>Pseudomonadati</taxon>
        <taxon>Balneolota</taxon>
        <taxon>Balneolia</taxon>
        <taxon>Balneolales</taxon>
        <taxon>Cyclonatronaceae</taxon>
        <taxon>Natronogracilivirga</taxon>
    </lineage>
</organism>
<dbReference type="SMART" id="SM00636">
    <property type="entry name" value="Glyco_18"/>
    <property type="match status" value="1"/>
</dbReference>